<gene>
    <name evidence="1" type="ORF">C8R41DRAFT_763387</name>
</gene>
<proteinExistence type="predicted"/>
<keyword evidence="2" id="KW-1185">Reference proteome</keyword>
<accession>A0ABQ8VHV8</accession>
<evidence type="ECO:0000313" key="2">
    <source>
        <dbReference type="Proteomes" id="UP001150217"/>
    </source>
</evidence>
<evidence type="ECO:0008006" key="3">
    <source>
        <dbReference type="Google" id="ProtNLM"/>
    </source>
</evidence>
<dbReference type="EMBL" id="JANVFT010000032">
    <property type="protein sequence ID" value="KAJ4494506.1"/>
    <property type="molecule type" value="Genomic_DNA"/>
</dbReference>
<evidence type="ECO:0000313" key="1">
    <source>
        <dbReference type="EMBL" id="KAJ4494506.1"/>
    </source>
</evidence>
<name>A0ABQ8VHV8_9AGAR</name>
<protein>
    <recommendedName>
        <fullName evidence="3">F-box domain-containing protein</fullName>
    </recommendedName>
</protein>
<organism evidence="1 2">
    <name type="scientific">Lentinula lateritia</name>
    <dbReference type="NCBI Taxonomy" id="40482"/>
    <lineage>
        <taxon>Eukaryota</taxon>
        <taxon>Fungi</taxon>
        <taxon>Dikarya</taxon>
        <taxon>Basidiomycota</taxon>
        <taxon>Agaricomycotina</taxon>
        <taxon>Agaricomycetes</taxon>
        <taxon>Agaricomycetidae</taxon>
        <taxon>Agaricales</taxon>
        <taxon>Marasmiineae</taxon>
        <taxon>Omphalotaceae</taxon>
        <taxon>Lentinula</taxon>
    </lineage>
</organism>
<sequence>MIARNLSDACPTLSTSLSNKSVELPTDIVREIFETTARNFPRTGAKLAGLCKRTQYWMEWIIYETVVLDHPPTRTSAFLRTIDARPAEFFYQRVKNLYLSYTLTLDEAQKILSVCSGLTHLTCWAQSSQRPGWLLPLLSSSTLTRLSIKLDMLKPRGPLFMFSDKIFQGLTHLEIVCPPPVNTGMSVDWTALMELPKLKHFIIGNLFSRDHFYLLPIIRGLLDAPASLEVLAILSKDPQMLEALDCQEFNDPRLVIFPRFNWPLDLPTYWKNLYIGELDAWEPSAQKGMKQRLERSQRVRRELIHYYQR</sequence>
<comment type="caution">
    <text evidence="1">The sequence shown here is derived from an EMBL/GenBank/DDBJ whole genome shotgun (WGS) entry which is preliminary data.</text>
</comment>
<reference evidence="1" key="1">
    <citation type="submission" date="2022-08" db="EMBL/GenBank/DDBJ databases">
        <title>A Global Phylogenomic Analysis of the Shiitake Genus Lentinula.</title>
        <authorList>
            <consortium name="DOE Joint Genome Institute"/>
            <person name="Sierra-Patev S."/>
            <person name="Min B."/>
            <person name="Naranjo-Ortiz M."/>
            <person name="Looney B."/>
            <person name="Konkel Z."/>
            <person name="Slot J.C."/>
            <person name="Sakamoto Y."/>
            <person name="Steenwyk J.L."/>
            <person name="Rokas A."/>
            <person name="Carro J."/>
            <person name="Camarero S."/>
            <person name="Ferreira P."/>
            <person name="Molpeceres G."/>
            <person name="Ruiz-Duenas F.J."/>
            <person name="Serrano A."/>
            <person name="Henrissat B."/>
            <person name="Drula E."/>
            <person name="Hughes K.W."/>
            <person name="Mata J.L."/>
            <person name="Ishikawa N.K."/>
            <person name="Vargas-Isla R."/>
            <person name="Ushijima S."/>
            <person name="Smith C.A."/>
            <person name="Ahrendt S."/>
            <person name="Andreopoulos W."/>
            <person name="He G."/>
            <person name="Labutti K."/>
            <person name="Lipzen A."/>
            <person name="Ng V."/>
            <person name="Riley R."/>
            <person name="Sandor L."/>
            <person name="Barry K."/>
            <person name="Martinez A.T."/>
            <person name="Xiao Y."/>
            <person name="Gibbons J.G."/>
            <person name="Terashima K."/>
            <person name="Grigoriev I.V."/>
            <person name="Hibbett D.S."/>
        </authorList>
    </citation>
    <scope>NUCLEOTIDE SEQUENCE</scope>
    <source>
        <strain evidence="1">RHP3577 ss4</strain>
    </source>
</reference>
<dbReference type="Proteomes" id="UP001150217">
    <property type="component" value="Unassembled WGS sequence"/>
</dbReference>